<evidence type="ECO:0000256" key="4">
    <source>
        <dbReference type="ARBA" id="ARBA00022833"/>
    </source>
</evidence>
<dbReference type="GO" id="GO:0005634">
    <property type="term" value="C:nucleus"/>
    <property type="evidence" value="ECO:0007669"/>
    <property type="project" value="UniProtKB-SubCell"/>
</dbReference>
<dbReference type="EMBL" id="JBJQND010000007">
    <property type="protein sequence ID" value="KAL3870690.1"/>
    <property type="molecule type" value="Genomic_DNA"/>
</dbReference>
<evidence type="ECO:0000256" key="1">
    <source>
        <dbReference type="ARBA" id="ARBA00004123"/>
    </source>
</evidence>
<organism evidence="14 15">
    <name type="scientific">Sinanodonta woodiana</name>
    <name type="common">Chinese pond mussel</name>
    <name type="synonym">Anodonta woodiana</name>
    <dbReference type="NCBI Taxonomy" id="1069815"/>
    <lineage>
        <taxon>Eukaryota</taxon>
        <taxon>Metazoa</taxon>
        <taxon>Spiralia</taxon>
        <taxon>Lophotrochozoa</taxon>
        <taxon>Mollusca</taxon>
        <taxon>Bivalvia</taxon>
        <taxon>Autobranchia</taxon>
        <taxon>Heteroconchia</taxon>
        <taxon>Palaeoheterodonta</taxon>
        <taxon>Unionida</taxon>
        <taxon>Unionoidea</taxon>
        <taxon>Unionidae</taxon>
        <taxon>Unioninae</taxon>
        <taxon>Sinanodonta</taxon>
    </lineage>
</organism>
<evidence type="ECO:0000256" key="3">
    <source>
        <dbReference type="ARBA" id="ARBA00022737"/>
    </source>
</evidence>
<comment type="caution">
    <text evidence="14">The sequence shown here is derived from an EMBL/GenBank/DDBJ whole genome shotgun (WGS) entry which is preliminary data.</text>
</comment>
<sequence>MIDMEFESGPNPNVLDNNYSIVLPKVQADICGACGVKIREKYLLRVDEQSWHLQCLRCCICDSSLEDHKTCYNKEGNFYCKPDYYREFGAKCSKCFGVIQSNDLVRQAGSQVYHLECFAFDNCKRQLSTGEEFALQESDVQCKTHDVEQIEGGDHKDSELAQKAKAKRVRTSFTEEQIQVLQANFNISSNPNDEDLDRIAHITGLSKRITQVWFQNSRARLKKATVTARGESFLYKWYLYFHINILSYSPCARILKKKLVCLFLLLIYIFNYLFID</sequence>
<reference evidence="14 15" key="1">
    <citation type="submission" date="2024-11" db="EMBL/GenBank/DDBJ databases">
        <title>Chromosome-level genome assembly of the freshwater bivalve Anodonta woodiana.</title>
        <authorList>
            <person name="Chen X."/>
        </authorList>
    </citation>
    <scope>NUCLEOTIDE SEQUENCE [LARGE SCALE GENOMIC DNA]</scope>
    <source>
        <strain evidence="14">MN2024</strain>
        <tissue evidence="14">Gills</tissue>
    </source>
</reference>
<keyword evidence="8 9" id="KW-0539">Nucleus</keyword>
<dbReference type="PROSITE" id="PS50023">
    <property type="entry name" value="LIM_DOMAIN_2"/>
    <property type="match status" value="1"/>
</dbReference>
<keyword evidence="6 9" id="KW-0238">DNA-binding</keyword>
<gene>
    <name evidence="14" type="ORF">ACJMK2_038734</name>
</gene>
<dbReference type="SMART" id="SM00132">
    <property type="entry name" value="LIM"/>
    <property type="match status" value="2"/>
</dbReference>
<dbReference type="Pfam" id="PF00412">
    <property type="entry name" value="LIM"/>
    <property type="match status" value="2"/>
</dbReference>
<evidence type="ECO:0000256" key="2">
    <source>
        <dbReference type="ARBA" id="ARBA00022723"/>
    </source>
</evidence>
<accession>A0ABD3WAZ0</accession>
<evidence type="ECO:0000313" key="15">
    <source>
        <dbReference type="Proteomes" id="UP001634394"/>
    </source>
</evidence>
<protein>
    <submittedName>
        <fullName evidence="14">Uncharacterized protein</fullName>
    </submittedName>
</protein>
<dbReference type="CDD" id="cd00086">
    <property type="entry name" value="homeodomain"/>
    <property type="match status" value="1"/>
</dbReference>
<dbReference type="Pfam" id="PF00046">
    <property type="entry name" value="Homeodomain"/>
    <property type="match status" value="1"/>
</dbReference>
<name>A0ABD3WAZ0_SINWO</name>
<dbReference type="Gene3D" id="2.10.110.10">
    <property type="entry name" value="Cysteine Rich Protein"/>
    <property type="match status" value="2"/>
</dbReference>
<dbReference type="Proteomes" id="UP001634394">
    <property type="component" value="Unassembled WGS sequence"/>
</dbReference>
<evidence type="ECO:0000259" key="13">
    <source>
        <dbReference type="PROSITE" id="PS50071"/>
    </source>
</evidence>
<keyword evidence="5 10" id="KW-0440">LIM domain</keyword>
<dbReference type="PROSITE" id="PS50071">
    <property type="entry name" value="HOMEOBOX_2"/>
    <property type="match status" value="1"/>
</dbReference>
<evidence type="ECO:0000256" key="9">
    <source>
        <dbReference type="PROSITE-ProRule" id="PRU00108"/>
    </source>
</evidence>
<feature type="DNA-binding region" description="Homeobox" evidence="9">
    <location>
        <begin position="166"/>
        <end position="225"/>
    </location>
</feature>
<evidence type="ECO:0000256" key="7">
    <source>
        <dbReference type="ARBA" id="ARBA00023155"/>
    </source>
</evidence>
<dbReference type="SUPFAM" id="SSF46689">
    <property type="entry name" value="Homeodomain-like"/>
    <property type="match status" value="1"/>
</dbReference>
<feature type="domain" description="Homeobox" evidence="13">
    <location>
        <begin position="164"/>
        <end position="224"/>
    </location>
</feature>
<dbReference type="GO" id="GO:0003677">
    <property type="term" value="F:DNA binding"/>
    <property type="evidence" value="ECO:0007669"/>
    <property type="project" value="UniProtKB-UniRule"/>
</dbReference>
<keyword evidence="15" id="KW-1185">Reference proteome</keyword>
<evidence type="ECO:0000256" key="10">
    <source>
        <dbReference type="PROSITE-ProRule" id="PRU00125"/>
    </source>
</evidence>
<dbReference type="AlphaFoldDB" id="A0ABD3WAZ0"/>
<dbReference type="GO" id="GO:0046872">
    <property type="term" value="F:metal ion binding"/>
    <property type="evidence" value="ECO:0007669"/>
    <property type="project" value="UniProtKB-KW"/>
</dbReference>
<dbReference type="SMART" id="SM00389">
    <property type="entry name" value="HOX"/>
    <property type="match status" value="1"/>
</dbReference>
<dbReference type="InterPro" id="IPR001356">
    <property type="entry name" value="HD"/>
</dbReference>
<dbReference type="Gene3D" id="1.10.10.60">
    <property type="entry name" value="Homeodomain-like"/>
    <property type="match status" value="1"/>
</dbReference>
<keyword evidence="4 10" id="KW-0862">Zinc</keyword>
<proteinExistence type="predicted"/>
<evidence type="ECO:0000256" key="8">
    <source>
        <dbReference type="ARBA" id="ARBA00023242"/>
    </source>
</evidence>
<evidence type="ECO:0000256" key="11">
    <source>
        <dbReference type="RuleBase" id="RU000682"/>
    </source>
</evidence>
<dbReference type="PROSITE" id="PS00478">
    <property type="entry name" value="LIM_DOMAIN_1"/>
    <property type="match status" value="1"/>
</dbReference>
<feature type="domain" description="LIM zinc-binding" evidence="12">
    <location>
        <begin position="29"/>
        <end position="90"/>
    </location>
</feature>
<keyword evidence="3" id="KW-0677">Repeat</keyword>
<keyword evidence="7 9" id="KW-0371">Homeobox</keyword>
<dbReference type="PANTHER" id="PTHR24208">
    <property type="entry name" value="LIM/HOMEOBOX PROTEIN LHX"/>
    <property type="match status" value="1"/>
</dbReference>
<evidence type="ECO:0000259" key="12">
    <source>
        <dbReference type="PROSITE" id="PS50023"/>
    </source>
</evidence>
<evidence type="ECO:0000313" key="14">
    <source>
        <dbReference type="EMBL" id="KAL3870690.1"/>
    </source>
</evidence>
<evidence type="ECO:0000256" key="5">
    <source>
        <dbReference type="ARBA" id="ARBA00023038"/>
    </source>
</evidence>
<dbReference type="InterPro" id="IPR009057">
    <property type="entry name" value="Homeodomain-like_sf"/>
</dbReference>
<dbReference type="InterPro" id="IPR001781">
    <property type="entry name" value="Znf_LIM"/>
</dbReference>
<dbReference type="FunFam" id="1.10.10.60:FF:000027">
    <property type="entry name" value="LIM/homeobox protein Lhx9"/>
    <property type="match status" value="1"/>
</dbReference>
<comment type="subcellular location">
    <subcellularLocation>
        <location evidence="1 9 11">Nucleus</location>
    </subcellularLocation>
</comment>
<keyword evidence="2 10" id="KW-0479">Metal-binding</keyword>
<dbReference type="SUPFAM" id="SSF57716">
    <property type="entry name" value="Glucocorticoid receptor-like (DNA-binding domain)"/>
    <property type="match status" value="2"/>
</dbReference>
<evidence type="ECO:0000256" key="6">
    <source>
        <dbReference type="ARBA" id="ARBA00023125"/>
    </source>
</evidence>
<dbReference type="PANTHER" id="PTHR24208:SF127">
    <property type="entry name" value="LIM_HOMEOBOX PROTEIN AWH"/>
    <property type="match status" value="1"/>
</dbReference>
<dbReference type="InterPro" id="IPR050453">
    <property type="entry name" value="LIM_Homeobox_TF"/>
</dbReference>